<keyword evidence="3 5" id="KW-0378">Hydrolase</keyword>
<evidence type="ECO:0000256" key="2">
    <source>
        <dbReference type="ARBA" id="ARBA00022797"/>
    </source>
</evidence>
<evidence type="ECO:0000259" key="4">
    <source>
        <dbReference type="Pfam" id="PF06441"/>
    </source>
</evidence>
<evidence type="ECO:0000256" key="1">
    <source>
        <dbReference type="ARBA" id="ARBA00010088"/>
    </source>
</evidence>
<sequence>MQPFPKESSLLQYPASNVNNHRAAKTHTSAIAIRHVDTFVVFVMLTAPSEPFRPFNTVSYSSSILVRLAQYVGGTGATFTLHVSDTDLPVLHEKLALTRLPDGLDGAGWGYGVPLAHVKRLIVRWKAGFDWRKSEEEINKLPQFTRDIPVEGFGTLSIHYLHQRSKLENAIPLLFVHGWPGHFLEVRKLLPGLVYPSFHVVALSLPGFGFSEAPKKKGFASRQYAEVANKLMLSLGYNEYVAQGGDWGHEITGYLSTYYGPTHVKGWLSNNTDALPPTLSAHPWLYIKHLLTPHSERERKGIAYTSALKKTGSGYFIEQATKPQTIGYSLADSPAGLLAWIYEKLFLWTDEYPWDDDEVLEWVSIYWFSRAGPAVSLRIYKEMTGSRSHDSILGVRAPVPFGYSAFPKELIQSPRTWLHTLGNVVFERKHERGGHFAAHEQPEALVKDFQDMFGKGGSAFGVVPGRNGYA</sequence>
<dbReference type="Proteomes" id="UP000292082">
    <property type="component" value="Unassembled WGS sequence"/>
</dbReference>
<dbReference type="InterPro" id="IPR000639">
    <property type="entry name" value="Epox_hydrolase-like"/>
</dbReference>
<organism evidence="5 6">
    <name type="scientific">Dichomitus squalens</name>
    <dbReference type="NCBI Taxonomy" id="114155"/>
    <lineage>
        <taxon>Eukaryota</taxon>
        <taxon>Fungi</taxon>
        <taxon>Dikarya</taxon>
        <taxon>Basidiomycota</taxon>
        <taxon>Agaricomycotina</taxon>
        <taxon>Agaricomycetes</taxon>
        <taxon>Polyporales</taxon>
        <taxon>Polyporaceae</taxon>
        <taxon>Dichomitus</taxon>
    </lineage>
</organism>
<accession>A0A4Q9Q9D2</accession>
<keyword evidence="6" id="KW-1185">Reference proteome</keyword>
<evidence type="ECO:0000256" key="3">
    <source>
        <dbReference type="ARBA" id="ARBA00022801"/>
    </source>
</evidence>
<evidence type="ECO:0000313" key="6">
    <source>
        <dbReference type="Proteomes" id="UP000292082"/>
    </source>
</evidence>
<proteinExistence type="inferred from homology"/>
<comment type="similarity">
    <text evidence="1">Belongs to the peptidase S33 family.</text>
</comment>
<dbReference type="EMBL" id="ML145088">
    <property type="protein sequence ID" value="TBU63810.1"/>
    <property type="molecule type" value="Genomic_DNA"/>
</dbReference>
<dbReference type="Gene3D" id="3.40.50.1820">
    <property type="entry name" value="alpha/beta hydrolase"/>
    <property type="match status" value="1"/>
</dbReference>
<evidence type="ECO:0000313" key="5">
    <source>
        <dbReference type="EMBL" id="TBU63810.1"/>
    </source>
</evidence>
<dbReference type="GO" id="GO:0097176">
    <property type="term" value="P:epoxide metabolic process"/>
    <property type="evidence" value="ECO:0007669"/>
    <property type="project" value="TreeGrafter"/>
</dbReference>
<dbReference type="PRINTS" id="PR00412">
    <property type="entry name" value="EPOXHYDRLASE"/>
</dbReference>
<dbReference type="PANTHER" id="PTHR21661">
    <property type="entry name" value="EPOXIDE HYDROLASE 1-RELATED"/>
    <property type="match status" value="1"/>
</dbReference>
<feature type="domain" description="Epoxide hydrolase N-terminal" evidence="4">
    <location>
        <begin position="78"/>
        <end position="186"/>
    </location>
</feature>
<dbReference type="InterPro" id="IPR029058">
    <property type="entry name" value="AB_hydrolase_fold"/>
</dbReference>
<dbReference type="GO" id="GO:0004301">
    <property type="term" value="F:epoxide hydrolase activity"/>
    <property type="evidence" value="ECO:0007669"/>
    <property type="project" value="TreeGrafter"/>
</dbReference>
<dbReference type="AlphaFoldDB" id="A0A4Q9Q9D2"/>
<gene>
    <name evidence="5" type="ORF">BD310DRAFT_1018444</name>
</gene>
<dbReference type="SUPFAM" id="SSF53474">
    <property type="entry name" value="alpha/beta-Hydrolases"/>
    <property type="match status" value="1"/>
</dbReference>
<reference evidence="5 6" key="1">
    <citation type="submission" date="2019-01" db="EMBL/GenBank/DDBJ databases">
        <title>Draft genome sequences of three monokaryotic isolates of the white-rot basidiomycete fungus Dichomitus squalens.</title>
        <authorList>
            <consortium name="DOE Joint Genome Institute"/>
            <person name="Lopez S.C."/>
            <person name="Andreopoulos B."/>
            <person name="Pangilinan J."/>
            <person name="Lipzen A."/>
            <person name="Riley R."/>
            <person name="Ahrendt S."/>
            <person name="Ng V."/>
            <person name="Barry K."/>
            <person name="Daum C."/>
            <person name="Grigoriev I.V."/>
            <person name="Hilden K.S."/>
            <person name="Makela M.R."/>
            <person name="de Vries R.P."/>
        </authorList>
    </citation>
    <scope>NUCLEOTIDE SEQUENCE [LARGE SCALE GENOMIC DNA]</scope>
    <source>
        <strain evidence="5 6">CBS 464.89</strain>
    </source>
</reference>
<dbReference type="Pfam" id="PF06441">
    <property type="entry name" value="EHN"/>
    <property type="match status" value="1"/>
</dbReference>
<protein>
    <submittedName>
        <fullName evidence="5">Epoxide hydrolase</fullName>
    </submittedName>
</protein>
<name>A0A4Q9Q9D2_9APHY</name>
<dbReference type="InterPro" id="IPR010497">
    <property type="entry name" value="Epoxide_hydro_N"/>
</dbReference>
<keyword evidence="2" id="KW-0058">Aromatic hydrocarbons catabolism</keyword>
<dbReference type="PANTHER" id="PTHR21661:SF35">
    <property type="entry name" value="EPOXIDE HYDROLASE"/>
    <property type="match status" value="1"/>
</dbReference>